<proteinExistence type="predicted"/>
<dbReference type="Proteomes" id="UP000663879">
    <property type="component" value="Unassembled WGS sequence"/>
</dbReference>
<dbReference type="AlphaFoldDB" id="A0A814H921"/>
<evidence type="ECO:0000313" key="1">
    <source>
        <dbReference type="EMBL" id="CAF1006588.1"/>
    </source>
</evidence>
<gene>
    <name evidence="1" type="ORF">OXX778_LOCUS16680</name>
</gene>
<protein>
    <submittedName>
        <fullName evidence="1">Uncharacterized protein</fullName>
    </submittedName>
</protein>
<name>A0A814H921_9BILA</name>
<keyword evidence="2" id="KW-1185">Reference proteome</keyword>
<comment type="caution">
    <text evidence="1">The sequence shown here is derived from an EMBL/GenBank/DDBJ whole genome shotgun (WGS) entry which is preliminary data.</text>
</comment>
<accession>A0A814H921</accession>
<sequence length="91" mass="10363">MLEKKFFDVLVSSKEADVAIGSLLNPGINSVKEYVCHECDTNETEQSDLSLSKEEVEVNKISKKKPKDDDVEMIAIVYDFPNSKHPFYHLN</sequence>
<dbReference type="EMBL" id="CAJNOC010004015">
    <property type="protein sequence ID" value="CAF1006588.1"/>
    <property type="molecule type" value="Genomic_DNA"/>
</dbReference>
<reference evidence="1" key="1">
    <citation type="submission" date="2021-02" db="EMBL/GenBank/DDBJ databases">
        <authorList>
            <person name="Nowell W R."/>
        </authorList>
    </citation>
    <scope>NUCLEOTIDE SEQUENCE</scope>
    <source>
        <strain evidence="1">Ploen Becks lab</strain>
    </source>
</reference>
<evidence type="ECO:0000313" key="2">
    <source>
        <dbReference type="Proteomes" id="UP000663879"/>
    </source>
</evidence>
<organism evidence="1 2">
    <name type="scientific">Brachionus calyciflorus</name>
    <dbReference type="NCBI Taxonomy" id="104777"/>
    <lineage>
        <taxon>Eukaryota</taxon>
        <taxon>Metazoa</taxon>
        <taxon>Spiralia</taxon>
        <taxon>Gnathifera</taxon>
        <taxon>Rotifera</taxon>
        <taxon>Eurotatoria</taxon>
        <taxon>Monogononta</taxon>
        <taxon>Pseudotrocha</taxon>
        <taxon>Ploima</taxon>
        <taxon>Brachionidae</taxon>
        <taxon>Brachionus</taxon>
    </lineage>
</organism>